<dbReference type="EMBL" id="MEWA01000020">
    <property type="protein sequence ID" value="OGC69536.1"/>
    <property type="molecule type" value="Genomic_DNA"/>
</dbReference>
<gene>
    <name evidence="9" type="ORF">A2415_05305</name>
</gene>
<dbReference type="GO" id="GO:0015966">
    <property type="term" value="P:diadenosine tetraphosphate biosynthetic process"/>
    <property type="evidence" value="ECO:0007669"/>
    <property type="project" value="UniProtKB-ARBA"/>
</dbReference>
<keyword evidence="6" id="KW-0648">Protein biosynthesis</keyword>
<dbReference type="AlphaFoldDB" id="A0A1F4WJI3"/>
<evidence type="ECO:0000256" key="5">
    <source>
        <dbReference type="ARBA" id="ARBA00022840"/>
    </source>
</evidence>
<feature type="domain" description="Aminoacyl-transfer RNA synthetases class-II family profile" evidence="8">
    <location>
        <begin position="2"/>
        <end position="363"/>
    </location>
</feature>
<dbReference type="SUPFAM" id="SSF55681">
    <property type="entry name" value="Class II aaRS and biotin synthetases"/>
    <property type="match status" value="1"/>
</dbReference>
<dbReference type="Pfam" id="PF03129">
    <property type="entry name" value="HGTP_anticodon"/>
    <property type="match status" value="1"/>
</dbReference>
<dbReference type="InterPro" id="IPR027031">
    <property type="entry name" value="Gly-tRNA_synthase/POLG2"/>
</dbReference>
<dbReference type="FunFam" id="3.40.50.800:FF:000002">
    <property type="entry name" value="Glycine--tRNA ligase"/>
    <property type="match status" value="1"/>
</dbReference>
<dbReference type="PROSITE" id="PS50862">
    <property type="entry name" value="AA_TRNA_LIGASE_II"/>
    <property type="match status" value="1"/>
</dbReference>
<protein>
    <recommendedName>
        <fullName evidence="1">glycine--tRNA ligase</fullName>
        <ecNumber evidence="1">6.1.1.14</ecNumber>
    </recommendedName>
</protein>
<comment type="caution">
    <text evidence="9">The sequence shown here is derived from an EMBL/GenBank/DDBJ whole genome shotgun (WGS) entry which is preliminary data.</text>
</comment>
<name>A0A1F4WJI3_UNCKA</name>
<dbReference type="CDD" id="cd00858">
    <property type="entry name" value="GlyRS_anticodon"/>
    <property type="match status" value="1"/>
</dbReference>
<dbReference type="GO" id="GO:0004081">
    <property type="term" value="F:bis(5'-nucleosyl)-tetraphosphatase (asymmetrical) activity"/>
    <property type="evidence" value="ECO:0007669"/>
    <property type="project" value="UniProtKB-ARBA"/>
</dbReference>
<dbReference type="InterPro" id="IPR002315">
    <property type="entry name" value="tRNA-synt_gly"/>
</dbReference>
<dbReference type="GO" id="GO:0070062">
    <property type="term" value="C:extracellular exosome"/>
    <property type="evidence" value="ECO:0007669"/>
    <property type="project" value="UniProtKB-ARBA"/>
</dbReference>
<dbReference type="PANTHER" id="PTHR10745:SF8">
    <property type="entry name" value="DNA POLYMERASE SUBUNIT GAMMA-2, MITOCHONDRIAL"/>
    <property type="match status" value="1"/>
</dbReference>
<dbReference type="GO" id="GO:1990742">
    <property type="term" value="C:microvesicle"/>
    <property type="evidence" value="ECO:0007669"/>
    <property type="project" value="UniProtKB-ARBA"/>
</dbReference>
<dbReference type="InterPro" id="IPR036621">
    <property type="entry name" value="Anticodon-bd_dom_sf"/>
</dbReference>
<dbReference type="SUPFAM" id="SSF52954">
    <property type="entry name" value="Class II aaRS ABD-related"/>
    <property type="match status" value="1"/>
</dbReference>
<evidence type="ECO:0000313" key="9">
    <source>
        <dbReference type="EMBL" id="OGC69536.1"/>
    </source>
</evidence>
<evidence type="ECO:0000256" key="7">
    <source>
        <dbReference type="ARBA" id="ARBA00023146"/>
    </source>
</evidence>
<organism evidence="9 10">
    <name type="scientific">candidate division WWE3 bacterium RIFOXYC1_FULL_39_7</name>
    <dbReference type="NCBI Taxonomy" id="1802643"/>
    <lineage>
        <taxon>Bacteria</taxon>
        <taxon>Katanobacteria</taxon>
    </lineage>
</organism>
<dbReference type="InterPro" id="IPR002314">
    <property type="entry name" value="aa-tRNA-synt_IIb"/>
</dbReference>
<dbReference type="NCBIfam" id="NF003211">
    <property type="entry name" value="PRK04173.1"/>
    <property type="match status" value="1"/>
</dbReference>
<keyword evidence="4" id="KW-0547">Nucleotide-binding</keyword>
<dbReference type="EC" id="6.1.1.14" evidence="1"/>
<dbReference type="GO" id="GO:0005737">
    <property type="term" value="C:cytoplasm"/>
    <property type="evidence" value="ECO:0007669"/>
    <property type="project" value="InterPro"/>
</dbReference>
<evidence type="ECO:0000256" key="4">
    <source>
        <dbReference type="ARBA" id="ARBA00022741"/>
    </source>
</evidence>
<keyword evidence="7" id="KW-0030">Aminoacyl-tRNA synthetase</keyword>
<dbReference type="Gene3D" id="3.30.930.10">
    <property type="entry name" value="Bira Bifunctional Protein, Domain 2"/>
    <property type="match status" value="1"/>
</dbReference>
<evidence type="ECO:0000256" key="3">
    <source>
        <dbReference type="ARBA" id="ARBA00022598"/>
    </source>
</evidence>
<evidence type="ECO:0000259" key="8">
    <source>
        <dbReference type="PROSITE" id="PS50862"/>
    </source>
</evidence>
<dbReference type="InterPro" id="IPR045864">
    <property type="entry name" value="aa-tRNA-synth_II/BPL/LPL"/>
</dbReference>
<dbReference type="Proteomes" id="UP000179113">
    <property type="component" value="Unassembled WGS sequence"/>
</dbReference>
<evidence type="ECO:0000256" key="2">
    <source>
        <dbReference type="ARBA" id="ARBA00022490"/>
    </source>
</evidence>
<evidence type="ECO:0000256" key="6">
    <source>
        <dbReference type="ARBA" id="ARBA00022917"/>
    </source>
</evidence>
<dbReference type="PANTHER" id="PTHR10745">
    <property type="entry name" value="GLYCYL-TRNA SYNTHETASE/DNA POLYMERASE SUBUNIT GAMMA-2"/>
    <property type="match status" value="1"/>
</dbReference>
<sequence length="453" mass="52444">MDLLEKVVSLAKRRGFIYPGSEIYGGLANTYDFGPLGTMLKKNISDLWWDFFVTSRKDILPIESSILMPTKVWEASGHTESFTNVLIDCRNCQYRTRADHLIEDNLEKYVEGLALGELDVLIADNKLKCPKCGKSDWTKSREFNQLFETQVGIITDGKSKVYLRGENAQGMFVNFANVINSLHPKIPFGLSQMGKAFRNEITMGKFTFRTLEFDLAEFEYFIKEADWEKQFNYWKGEMERWVEILGIEKDHYRWRSHSKAELSHYSKRTEDLEYKFPWGYKEMYGLAYRTDYDLKNHMDKSGKDMRYTDPESGEKFVPHVIEPTFGISRTVAIILMDAYSETEGKVTLKLDPKVAPLKVAVFPLLANKPDLVAKARAIFEDLLKEFPVDWDARGNIGKRYAAQDEIGTPWCVTVDFDTLKDNTVTVRDRDTKEQVRVDVDKLVEEISDRMKSE</sequence>
<accession>A0A1F4WJI3</accession>
<keyword evidence="2" id="KW-0963">Cytoplasm</keyword>
<dbReference type="InterPro" id="IPR006195">
    <property type="entry name" value="aa-tRNA-synth_II"/>
</dbReference>
<dbReference type="GO" id="GO:0004820">
    <property type="term" value="F:glycine-tRNA ligase activity"/>
    <property type="evidence" value="ECO:0007669"/>
    <property type="project" value="UniProtKB-EC"/>
</dbReference>
<dbReference type="PRINTS" id="PR01043">
    <property type="entry name" value="TRNASYNTHGLY"/>
</dbReference>
<dbReference type="Gene3D" id="3.40.50.800">
    <property type="entry name" value="Anticodon-binding domain"/>
    <property type="match status" value="1"/>
</dbReference>
<reference evidence="9 10" key="1">
    <citation type="journal article" date="2016" name="Nat. Commun.">
        <title>Thousands of microbial genomes shed light on interconnected biogeochemical processes in an aquifer system.</title>
        <authorList>
            <person name="Anantharaman K."/>
            <person name="Brown C.T."/>
            <person name="Hug L.A."/>
            <person name="Sharon I."/>
            <person name="Castelle C.J."/>
            <person name="Probst A.J."/>
            <person name="Thomas B.C."/>
            <person name="Singh A."/>
            <person name="Wilkins M.J."/>
            <person name="Karaoz U."/>
            <person name="Brodie E.L."/>
            <person name="Williams K.H."/>
            <person name="Hubbard S.S."/>
            <person name="Banfield J.F."/>
        </authorList>
    </citation>
    <scope>NUCLEOTIDE SEQUENCE [LARGE SCALE GENOMIC DNA]</scope>
</reference>
<evidence type="ECO:0000313" key="10">
    <source>
        <dbReference type="Proteomes" id="UP000179113"/>
    </source>
</evidence>
<dbReference type="NCBIfam" id="TIGR00389">
    <property type="entry name" value="glyS_dimeric"/>
    <property type="match status" value="1"/>
</dbReference>
<evidence type="ECO:0000256" key="1">
    <source>
        <dbReference type="ARBA" id="ARBA00012829"/>
    </source>
</evidence>
<dbReference type="GO" id="GO:0005524">
    <property type="term" value="F:ATP binding"/>
    <property type="evidence" value="ECO:0007669"/>
    <property type="project" value="UniProtKB-KW"/>
</dbReference>
<dbReference type="GO" id="GO:0006426">
    <property type="term" value="P:glycyl-tRNA aminoacylation"/>
    <property type="evidence" value="ECO:0007669"/>
    <property type="project" value="InterPro"/>
</dbReference>
<proteinExistence type="predicted"/>
<keyword evidence="3 9" id="KW-0436">Ligase</keyword>
<keyword evidence="5" id="KW-0067">ATP-binding</keyword>
<dbReference type="InterPro" id="IPR004154">
    <property type="entry name" value="Anticodon-bd"/>
</dbReference>
<dbReference type="Pfam" id="PF00587">
    <property type="entry name" value="tRNA-synt_2b"/>
    <property type="match status" value="1"/>
</dbReference>